<dbReference type="PROSITE" id="PS50833">
    <property type="entry name" value="BRIX"/>
    <property type="match status" value="1"/>
</dbReference>
<evidence type="ECO:0000256" key="5">
    <source>
        <dbReference type="ARBA" id="ARBA00030889"/>
    </source>
</evidence>
<dbReference type="GO" id="GO:0000027">
    <property type="term" value="P:ribosomal large subunit assembly"/>
    <property type="evidence" value="ECO:0007669"/>
    <property type="project" value="InterPro"/>
</dbReference>
<feature type="region of interest" description="Disordered" evidence="7">
    <location>
        <begin position="317"/>
        <end position="362"/>
    </location>
</feature>
<comment type="subcellular location">
    <subcellularLocation>
        <location evidence="1 6">Nucleus</location>
        <location evidence="1 6">Nucleolus</location>
    </subcellularLocation>
</comment>
<evidence type="ECO:0000313" key="9">
    <source>
        <dbReference type="EMBL" id="VUZ42650.1"/>
    </source>
</evidence>
<dbReference type="PANTHER" id="PTHR12728">
    <property type="entry name" value="BRIX DOMAIN CONTAINING PROTEIN"/>
    <property type="match status" value="1"/>
</dbReference>
<gene>
    <name evidence="9" type="ORF">WMSIL1_LOCUS3159</name>
</gene>
<dbReference type="Pfam" id="PF04427">
    <property type="entry name" value="Brix"/>
    <property type="match status" value="1"/>
</dbReference>
<name>A0A564Y5Y1_HYMDI</name>
<protein>
    <recommendedName>
        <fullName evidence="3 6">Ribosome production factor 2 homolog</fullName>
    </recommendedName>
    <alternativeName>
        <fullName evidence="5 6">Ribosome biogenesis protein RPF2 homolog</fullName>
    </alternativeName>
</protein>
<dbReference type="InterPro" id="IPR039770">
    <property type="entry name" value="Rpf2"/>
</dbReference>
<sequence>MPLTEVDRQISKPKTHKGRKFLANREPKIYENDKHTLVFKGSHTSDIVNSFLTDLVALKNPLAIKLQRKNRVLPFEDESFIENQCNKYDCSLFVTGMHTKKRPNNIVIGRLHDHEILDMNELGIERYVSLKSMNVKLSYGAKPVLIFSGEAFDESDENQRLKSLLIDLFRGPKVSRVNVSGIEHIIHFIMPSSEKLLMRVLTVGLKSLKKPTDDSTPSEGQETLEPLRTPWGSYVNVELSEAAPQVDFVIRRRKMPSEDKWKCAMRVPAEVRRKKDKATKNTSMDLYGNRVGQIHLQREIALDEMRPGMSMRTALTGHAKRGFERQQNSSDKLGVKRIKKRKMDDGGEGLEEPKSVKRQKAE</sequence>
<accession>A0A564Y5Y1</accession>
<reference evidence="9 10" key="1">
    <citation type="submission" date="2019-07" db="EMBL/GenBank/DDBJ databases">
        <authorList>
            <person name="Jastrzebski P J."/>
            <person name="Paukszto L."/>
            <person name="Jastrzebski P J."/>
        </authorList>
    </citation>
    <scope>NUCLEOTIDE SEQUENCE [LARGE SCALE GENOMIC DNA]</scope>
    <source>
        <strain evidence="9 10">WMS-il1</strain>
    </source>
</reference>
<evidence type="ECO:0000256" key="4">
    <source>
        <dbReference type="ARBA" id="ARBA00023242"/>
    </source>
</evidence>
<evidence type="ECO:0000259" key="8">
    <source>
        <dbReference type="PROSITE" id="PS50833"/>
    </source>
</evidence>
<dbReference type="GO" id="GO:0019843">
    <property type="term" value="F:rRNA binding"/>
    <property type="evidence" value="ECO:0007669"/>
    <property type="project" value="UniProtKB-UniRule"/>
</dbReference>
<evidence type="ECO:0000256" key="7">
    <source>
        <dbReference type="SAM" id="MobiDB-lite"/>
    </source>
</evidence>
<dbReference type="Proteomes" id="UP000321570">
    <property type="component" value="Unassembled WGS sequence"/>
</dbReference>
<dbReference type="GO" id="GO:0005730">
    <property type="term" value="C:nucleolus"/>
    <property type="evidence" value="ECO:0007669"/>
    <property type="project" value="UniProtKB-SubCell"/>
</dbReference>
<evidence type="ECO:0000256" key="1">
    <source>
        <dbReference type="ARBA" id="ARBA00004604"/>
    </source>
</evidence>
<proteinExistence type="inferred from homology"/>
<evidence type="ECO:0000256" key="6">
    <source>
        <dbReference type="RuleBase" id="RU367086"/>
    </source>
</evidence>
<comment type="similarity">
    <text evidence="2 6">Belongs to the RPF2 family.</text>
</comment>
<evidence type="ECO:0000256" key="2">
    <source>
        <dbReference type="ARBA" id="ARBA00010782"/>
    </source>
</evidence>
<feature type="domain" description="Brix" evidence="8">
    <location>
        <begin position="34"/>
        <end position="259"/>
    </location>
</feature>
<keyword evidence="10" id="KW-1185">Reference proteome</keyword>
<dbReference type="InterPro" id="IPR007109">
    <property type="entry name" value="Brix"/>
</dbReference>
<dbReference type="EMBL" id="CABIJS010000089">
    <property type="protein sequence ID" value="VUZ42650.1"/>
    <property type="molecule type" value="Genomic_DNA"/>
</dbReference>
<feature type="compositionally biased region" description="Basic and acidic residues" evidence="7">
    <location>
        <begin position="351"/>
        <end position="362"/>
    </location>
</feature>
<evidence type="ECO:0000256" key="3">
    <source>
        <dbReference type="ARBA" id="ARBA00020387"/>
    </source>
</evidence>
<dbReference type="AlphaFoldDB" id="A0A564Y5Y1"/>
<keyword evidence="4 6" id="KW-0539">Nucleus</keyword>
<dbReference type="GO" id="GO:0000463">
    <property type="term" value="P:maturation of LSU-rRNA from tricistronic rRNA transcript (SSU-rRNA, 5.8S rRNA, LSU-rRNA)"/>
    <property type="evidence" value="ECO:0007669"/>
    <property type="project" value="TreeGrafter"/>
</dbReference>
<evidence type="ECO:0000313" key="10">
    <source>
        <dbReference type="Proteomes" id="UP000321570"/>
    </source>
</evidence>
<dbReference type="SMART" id="SM00879">
    <property type="entry name" value="Brix"/>
    <property type="match status" value="1"/>
</dbReference>
<dbReference type="PANTHER" id="PTHR12728:SF0">
    <property type="entry name" value="RIBOSOME PRODUCTION FACTOR 2 HOMOLOG"/>
    <property type="match status" value="1"/>
</dbReference>
<organism evidence="9 10">
    <name type="scientific">Hymenolepis diminuta</name>
    <name type="common">Rat tapeworm</name>
    <dbReference type="NCBI Taxonomy" id="6216"/>
    <lineage>
        <taxon>Eukaryota</taxon>
        <taxon>Metazoa</taxon>
        <taxon>Spiralia</taxon>
        <taxon>Lophotrochozoa</taxon>
        <taxon>Platyhelminthes</taxon>
        <taxon>Cestoda</taxon>
        <taxon>Eucestoda</taxon>
        <taxon>Cyclophyllidea</taxon>
        <taxon>Hymenolepididae</taxon>
        <taxon>Hymenolepis</taxon>
    </lineage>
</organism>